<accession>A0A518E0Y9</accession>
<keyword evidence="2" id="KW-0812">Transmembrane</keyword>
<keyword evidence="2" id="KW-0472">Membrane</keyword>
<evidence type="ECO:0000256" key="2">
    <source>
        <dbReference type="SAM" id="Phobius"/>
    </source>
</evidence>
<feature type="compositionally biased region" description="Basic and acidic residues" evidence="1">
    <location>
        <begin position="176"/>
        <end position="186"/>
    </location>
</feature>
<keyword evidence="2" id="KW-1133">Transmembrane helix</keyword>
<dbReference type="EMBL" id="CP036433">
    <property type="protein sequence ID" value="QDU97743.1"/>
    <property type="molecule type" value="Genomic_DNA"/>
</dbReference>
<feature type="transmembrane region" description="Helical" evidence="2">
    <location>
        <begin position="235"/>
        <end position="257"/>
    </location>
</feature>
<gene>
    <name evidence="3" type="ORF">Pla8534_55970</name>
</gene>
<reference evidence="3 4" key="1">
    <citation type="submission" date="2019-02" db="EMBL/GenBank/DDBJ databases">
        <title>Deep-cultivation of Planctomycetes and their phenomic and genomic characterization uncovers novel biology.</title>
        <authorList>
            <person name="Wiegand S."/>
            <person name="Jogler M."/>
            <person name="Boedeker C."/>
            <person name="Pinto D."/>
            <person name="Vollmers J."/>
            <person name="Rivas-Marin E."/>
            <person name="Kohn T."/>
            <person name="Peeters S.H."/>
            <person name="Heuer A."/>
            <person name="Rast P."/>
            <person name="Oberbeckmann S."/>
            <person name="Bunk B."/>
            <person name="Jeske O."/>
            <person name="Meyerdierks A."/>
            <person name="Storesund J.E."/>
            <person name="Kallscheuer N."/>
            <person name="Luecker S."/>
            <person name="Lage O.M."/>
            <person name="Pohl T."/>
            <person name="Merkel B.J."/>
            <person name="Hornburger P."/>
            <person name="Mueller R.-W."/>
            <person name="Bruemmer F."/>
            <person name="Labrenz M."/>
            <person name="Spormann A.M."/>
            <person name="Op den Camp H."/>
            <person name="Overmann J."/>
            <person name="Amann R."/>
            <person name="Jetten M.S.M."/>
            <person name="Mascher T."/>
            <person name="Medema M.H."/>
            <person name="Devos D.P."/>
            <person name="Kaster A.-K."/>
            <person name="Ovreas L."/>
            <person name="Rohde M."/>
            <person name="Galperin M.Y."/>
            <person name="Jogler C."/>
        </authorList>
    </citation>
    <scope>NUCLEOTIDE SEQUENCE [LARGE SCALE GENOMIC DNA]</scope>
    <source>
        <strain evidence="3 4">Pla85_3_4</strain>
    </source>
</reference>
<feature type="region of interest" description="Disordered" evidence="1">
    <location>
        <begin position="412"/>
        <end position="444"/>
    </location>
</feature>
<feature type="region of interest" description="Disordered" evidence="1">
    <location>
        <begin position="176"/>
        <end position="223"/>
    </location>
</feature>
<feature type="compositionally biased region" description="Basic and acidic residues" evidence="1">
    <location>
        <begin position="422"/>
        <end position="432"/>
    </location>
</feature>
<protein>
    <submittedName>
        <fullName evidence="3">Uncharacterized protein</fullName>
    </submittedName>
</protein>
<dbReference type="OrthoDB" id="208996at2"/>
<evidence type="ECO:0000313" key="3">
    <source>
        <dbReference type="EMBL" id="QDU97743.1"/>
    </source>
</evidence>
<dbReference type="KEGG" id="lcre:Pla8534_55970"/>
<organism evidence="3 4">
    <name type="scientific">Lignipirellula cremea</name>
    <dbReference type="NCBI Taxonomy" id="2528010"/>
    <lineage>
        <taxon>Bacteria</taxon>
        <taxon>Pseudomonadati</taxon>
        <taxon>Planctomycetota</taxon>
        <taxon>Planctomycetia</taxon>
        <taxon>Pirellulales</taxon>
        <taxon>Pirellulaceae</taxon>
        <taxon>Lignipirellula</taxon>
    </lineage>
</organism>
<name>A0A518E0Y9_9BACT</name>
<feature type="compositionally biased region" description="Low complexity" evidence="1">
    <location>
        <begin position="77"/>
        <end position="90"/>
    </location>
</feature>
<evidence type="ECO:0000313" key="4">
    <source>
        <dbReference type="Proteomes" id="UP000317648"/>
    </source>
</evidence>
<proteinExistence type="predicted"/>
<evidence type="ECO:0000256" key="1">
    <source>
        <dbReference type="SAM" id="MobiDB-lite"/>
    </source>
</evidence>
<feature type="region of interest" description="Disordered" evidence="1">
    <location>
        <begin position="271"/>
        <end position="374"/>
    </location>
</feature>
<dbReference type="AlphaFoldDB" id="A0A518E0Y9"/>
<feature type="region of interest" description="Disordered" evidence="1">
    <location>
        <begin position="64"/>
        <end position="157"/>
    </location>
</feature>
<dbReference type="Proteomes" id="UP000317648">
    <property type="component" value="Chromosome"/>
</dbReference>
<sequence>MVLFSIHCETCKAKLTVRSVDAIGQILACPKCAGMVLIQPPAGWVPPDDTAAAATAAASGVDIMPRKPAPEAPAPEAPAAATTAPETSPANQPTAGQEAAPGPSQKTADKSRHAARTSTERQPPVSDDELAQTKDLTGDVFTAGPPADIRNAGDDDETVDADQTLRLEARQAAVRSEKAAAFRTDEETPPSQPAAESGDISAPPIQHTDLADAPSEPLLPGDEWSAPAARQWRQIALMAGAGVAGVALALGLFALFVSQFSSAASPQPVAITGAGGGLRQADPSSGDTPLPRPSDEPSIALPPAAETPVVPPPALPTVKRPEVDIDDTAAPVQPPSPADDEPADPAKVDTATLNPATDPMTDPMIDPAGPKPPAVDAPGVDAPGVDPPAVDAREQIASLGESLSEFAPFFESATREAPSTAPKDEDAKHAESEPTGDEIVGDDVSLARPAPLKVDIPARLNDIFPSIEIPGSPLSDFLSFTSQLSAIPVTIDPAAIENGLQFDKPVSLKLSNATLGQILKAGLSPQGLEAIDQGTQLLVTRRAFAEPGMQTKTHSLGDLAATDEQRQAVLELVKTAAPGDWTDLGGAGKISLAGADLSVTQPMPVQARIVTLLQRLRVARGQRPLYGADPATLSPTPRVERAAVNLNKRLTLNFLQPTLLTTVLDRLQNESGVRLLVDWQAIGEEGWNPSAEVTLSVEKGTLGAALDDLLTRMNLTVRVLDANLLQVTTPQRLAESLDVEMYPAGDLLREGDTAEALLKRIRAKVGETAFADKGGPGEIAYDAASQHVVAVLPQPLQVELKAALHALRGEK</sequence>
<keyword evidence="4" id="KW-1185">Reference proteome</keyword>